<dbReference type="InterPro" id="IPR013655">
    <property type="entry name" value="PAS_fold_3"/>
</dbReference>
<dbReference type="CDD" id="cd00082">
    <property type="entry name" value="HisKA"/>
    <property type="match status" value="1"/>
</dbReference>
<keyword evidence="8" id="KW-0472">Membrane</keyword>
<dbReference type="PRINTS" id="PR00344">
    <property type="entry name" value="BCTRLSENSOR"/>
</dbReference>
<dbReference type="Pfam" id="PF00672">
    <property type="entry name" value="HAMP"/>
    <property type="match status" value="2"/>
</dbReference>
<comment type="caution">
    <text evidence="13">The sequence shown here is derived from an EMBL/GenBank/DDBJ whole genome shotgun (WGS) entry which is preliminary data.</text>
</comment>
<dbReference type="SMART" id="SM00086">
    <property type="entry name" value="PAC"/>
    <property type="match status" value="2"/>
</dbReference>
<comment type="catalytic activity">
    <reaction evidence="1">
        <text>ATP + protein L-histidine = ADP + protein N-phospho-L-histidine.</text>
        <dbReference type="EC" id="2.7.13.3"/>
    </reaction>
</comment>
<dbReference type="SUPFAM" id="SSF158472">
    <property type="entry name" value="HAMP domain-like"/>
    <property type="match status" value="1"/>
</dbReference>
<dbReference type="InterPro" id="IPR001610">
    <property type="entry name" value="PAC"/>
</dbReference>
<accession>A0A3E0DKZ8</accession>
<dbReference type="CDD" id="cd06225">
    <property type="entry name" value="HAMP"/>
    <property type="match status" value="1"/>
</dbReference>
<dbReference type="FunFam" id="3.30.565.10:FF:000006">
    <property type="entry name" value="Sensor histidine kinase WalK"/>
    <property type="match status" value="1"/>
</dbReference>
<evidence type="ECO:0000259" key="10">
    <source>
        <dbReference type="PROSITE" id="PS50112"/>
    </source>
</evidence>
<dbReference type="SUPFAM" id="SSF47384">
    <property type="entry name" value="Homodimeric domain of signal transducing histidine kinase"/>
    <property type="match status" value="1"/>
</dbReference>
<evidence type="ECO:0000313" key="13">
    <source>
        <dbReference type="EMBL" id="REG83462.1"/>
    </source>
</evidence>
<keyword evidence="6" id="KW-0418">Kinase</keyword>
<dbReference type="SUPFAM" id="SSF55785">
    <property type="entry name" value="PYP-like sensor domain (PAS domain)"/>
    <property type="match status" value="2"/>
</dbReference>
<keyword evidence="8" id="KW-0812">Transmembrane</keyword>
<dbReference type="SMART" id="SM00388">
    <property type="entry name" value="HisKA"/>
    <property type="match status" value="1"/>
</dbReference>
<comment type="subcellular location">
    <subcellularLocation>
        <location evidence="2">Membrane</location>
    </subcellularLocation>
</comment>
<evidence type="ECO:0000256" key="3">
    <source>
        <dbReference type="ARBA" id="ARBA00012438"/>
    </source>
</evidence>
<feature type="domain" description="PAS" evidence="10">
    <location>
        <begin position="399"/>
        <end position="444"/>
    </location>
</feature>
<name>A0A3E0DKZ8_9BACT</name>
<evidence type="ECO:0000259" key="9">
    <source>
        <dbReference type="PROSITE" id="PS50109"/>
    </source>
</evidence>
<evidence type="ECO:0000259" key="12">
    <source>
        <dbReference type="PROSITE" id="PS50885"/>
    </source>
</evidence>
<evidence type="ECO:0000256" key="1">
    <source>
        <dbReference type="ARBA" id="ARBA00000085"/>
    </source>
</evidence>
<dbReference type="InterPro" id="IPR003661">
    <property type="entry name" value="HisK_dim/P_dom"/>
</dbReference>
<feature type="transmembrane region" description="Helical" evidence="8">
    <location>
        <begin position="224"/>
        <end position="244"/>
    </location>
</feature>
<dbReference type="Pfam" id="PF02518">
    <property type="entry name" value="HATPase_c"/>
    <property type="match status" value="1"/>
</dbReference>
<keyword evidence="8" id="KW-1133">Transmembrane helix</keyword>
<dbReference type="InterPro" id="IPR000700">
    <property type="entry name" value="PAS-assoc_C"/>
</dbReference>
<keyword evidence="4" id="KW-0597">Phosphoprotein</keyword>
<evidence type="ECO:0000256" key="5">
    <source>
        <dbReference type="ARBA" id="ARBA00022679"/>
    </source>
</evidence>
<dbReference type="InterPro" id="IPR004358">
    <property type="entry name" value="Sig_transdc_His_kin-like_C"/>
</dbReference>
<proteinExistence type="predicted"/>
<feature type="domain" description="Histidine kinase" evidence="9">
    <location>
        <begin position="734"/>
        <end position="944"/>
    </location>
</feature>
<protein>
    <recommendedName>
        <fullName evidence="3">histidine kinase</fullName>
        <ecNumber evidence="3">2.7.13.3</ecNumber>
    </recommendedName>
</protein>
<dbReference type="PANTHER" id="PTHR43304:SF1">
    <property type="entry name" value="PAC DOMAIN-CONTAINING PROTEIN"/>
    <property type="match status" value="1"/>
</dbReference>
<evidence type="ECO:0000256" key="7">
    <source>
        <dbReference type="SAM" id="Coils"/>
    </source>
</evidence>
<dbReference type="OrthoDB" id="905895at2"/>
<dbReference type="InterPro" id="IPR052162">
    <property type="entry name" value="Sensor_kinase/Photoreceptor"/>
</dbReference>
<dbReference type="Proteomes" id="UP000256405">
    <property type="component" value="Unassembled WGS sequence"/>
</dbReference>
<dbReference type="InterPro" id="IPR003594">
    <property type="entry name" value="HATPase_dom"/>
</dbReference>
<feature type="domain" description="HAMP" evidence="12">
    <location>
        <begin position="245"/>
        <end position="297"/>
    </location>
</feature>
<evidence type="ECO:0000313" key="14">
    <source>
        <dbReference type="Proteomes" id="UP000256405"/>
    </source>
</evidence>
<dbReference type="PANTHER" id="PTHR43304">
    <property type="entry name" value="PHYTOCHROME-LIKE PROTEIN CPH1"/>
    <property type="match status" value="1"/>
</dbReference>
<dbReference type="SMART" id="SM00304">
    <property type="entry name" value="HAMP"/>
    <property type="match status" value="3"/>
</dbReference>
<evidence type="ECO:0000256" key="2">
    <source>
        <dbReference type="ARBA" id="ARBA00004370"/>
    </source>
</evidence>
<evidence type="ECO:0000259" key="11">
    <source>
        <dbReference type="PROSITE" id="PS50113"/>
    </source>
</evidence>
<gene>
    <name evidence="13" type="ORF">C8N25_118107</name>
</gene>
<reference evidence="13 14" key="1">
    <citation type="submission" date="2018-08" db="EMBL/GenBank/DDBJ databases">
        <title>Genomic Encyclopedia of Archaeal and Bacterial Type Strains, Phase II (KMG-II): from individual species to whole genera.</title>
        <authorList>
            <person name="Goeker M."/>
        </authorList>
    </citation>
    <scope>NUCLEOTIDE SEQUENCE [LARGE SCALE GENOMIC DNA]</scope>
    <source>
        <strain evidence="13 14">DSM 15986</strain>
    </source>
</reference>
<dbReference type="Gene3D" id="1.10.287.130">
    <property type="match status" value="1"/>
</dbReference>
<dbReference type="PROSITE" id="PS50113">
    <property type="entry name" value="PAC"/>
    <property type="match status" value="2"/>
</dbReference>
<dbReference type="InterPro" id="IPR035965">
    <property type="entry name" value="PAS-like_dom_sf"/>
</dbReference>
<dbReference type="SUPFAM" id="SSF55874">
    <property type="entry name" value="ATPase domain of HSP90 chaperone/DNA topoisomerase II/histidine kinase"/>
    <property type="match status" value="1"/>
</dbReference>
<dbReference type="InterPro" id="IPR036097">
    <property type="entry name" value="HisK_dim/P_sf"/>
</dbReference>
<dbReference type="RefSeq" id="WP_086543690.1">
    <property type="nucleotide sequence ID" value="NZ_MSSW01000086.1"/>
</dbReference>
<evidence type="ECO:0000256" key="4">
    <source>
        <dbReference type="ARBA" id="ARBA00022553"/>
    </source>
</evidence>
<dbReference type="PROSITE" id="PS50112">
    <property type="entry name" value="PAS"/>
    <property type="match status" value="1"/>
</dbReference>
<dbReference type="AlphaFoldDB" id="A0A3E0DKZ8"/>
<feature type="domain" description="PAC" evidence="11">
    <location>
        <begin position="447"/>
        <end position="499"/>
    </location>
</feature>
<dbReference type="InterPro" id="IPR003660">
    <property type="entry name" value="HAMP_dom"/>
</dbReference>
<dbReference type="FunFam" id="3.30.450.20:FF:000088">
    <property type="entry name" value="Sensory transduction histidine kinase"/>
    <property type="match status" value="1"/>
</dbReference>
<dbReference type="CDD" id="cd00130">
    <property type="entry name" value="PAS"/>
    <property type="match status" value="1"/>
</dbReference>
<dbReference type="PROSITE" id="PS50109">
    <property type="entry name" value="HIS_KIN"/>
    <property type="match status" value="1"/>
</dbReference>
<dbReference type="EC" id="2.7.13.3" evidence="3"/>
<dbReference type="EMBL" id="QUNF01000018">
    <property type="protein sequence ID" value="REG83462.1"/>
    <property type="molecule type" value="Genomic_DNA"/>
</dbReference>
<dbReference type="GO" id="GO:0016020">
    <property type="term" value="C:membrane"/>
    <property type="evidence" value="ECO:0007669"/>
    <property type="project" value="UniProtKB-SubCell"/>
</dbReference>
<dbReference type="SMART" id="SM00387">
    <property type="entry name" value="HATPase_c"/>
    <property type="match status" value="1"/>
</dbReference>
<dbReference type="Pfam" id="PF08447">
    <property type="entry name" value="PAS_3"/>
    <property type="match status" value="2"/>
</dbReference>
<feature type="transmembrane region" description="Helical" evidence="8">
    <location>
        <begin position="20"/>
        <end position="41"/>
    </location>
</feature>
<dbReference type="InterPro" id="IPR036890">
    <property type="entry name" value="HATPase_C_sf"/>
</dbReference>
<keyword evidence="5" id="KW-0808">Transferase</keyword>
<organism evidence="13 14">
    <name type="scientific">Algoriphagus antarcticus</name>
    <dbReference type="NCBI Taxonomy" id="238540"/>
    <lineage>
        <taxon>Bacteria</taxon>
        <taxon>Pseudomonadati</taxon>
        <taxon>Bacteroidota</taxon>
        <taxon>Cytophagia</taxon>
        <taxon>Cytophagales</taxon>
        <taxon>Cyclobacteriaceae</taxon>
        <taxon>Algoriphagus</taxon>
    </lineage>
</organism>
<dbReference type="GO" id="GO:0000155">
    <property type="term" value="F:phosphorelay sensor kinase activity"/>
    <property type="evidence" value="ECO:0007669"/>
    <property type="project" value="InterPro"/>
</dbReference>
<keyword evidence="14" id="KW-1185">Reference proteome</keyword>
<dbReference type="Gene3D" id="3.30.450.20">
    <property type="entry name" value="PAS domain"/>
    <property type="match status" value="2"/>
</dbReference>
<dbReference type="InterPro" id="IPR005467">
    <property type="entry name" value="His_kinase_dom"/>
</dbReference>
<dbReference type="Pfam" id="PF00512">
    <property type="entry name" value="HisKA"/>
    <property type="match status" value="1"/>
</dbReference>
<evidence type="ECO:0000256" key="8">
    <source>
        <dbReference type="SAM" id="Phobius"/>
    </source>
</evidence>
<feature type="domain" description="PAC" evidence="11">
    <location>
        <begin position="664"/>
        <end position="716"/>
    </location>
</feature>
<keyword evidence="7" id="KW-0175">Coiled coil</keyword>
<dbReference type="InterPro" id="IPR000014">
    <property type="entry name" value="PAS"/>
</dbReference>
<dbReference type="Gene3D" id="2.10.70.100">
    <property type="match status" value="2"/>
</dbReference>
<feature type="coiled-coil region" evidence="7">
    <location>
        <begin position="490"/>
        <end position="521"/>
    </location>
</feature>
<dbReference type="Gene3D" id="3.30.565.10">
    <property type="entry name" value="Histidine kinase-like ATPase, C-terminal domain"/>
    <property type="match status" value="1"/>
</dbReference>
<dbReference type="Gene3D" id="6.10.340.10">
    <property type="match status" value="1"/>
</dbReference>
<feature type="coiled-coil region" evidence="7">
    <location>
        <begin position="355"/>
        <end position="382"/>
    </location>
</feature>
<sequence>MPEFSFFKWFKNVSIAKKLYSVVGIMAVLIAVELGTLYFAVNTLSSIRAFVGAEGLWSKSQKDAIYNLQQYSQTQKAEEEQAFYDFMKVPLGHHKTLVELLKETPDLKVAREGLLKGGNHPEDIDGMITLFLRFDNISYIKESLQIWSEADSVIAHLIPIAEKLHAEINLPTGQAGLPTPSQDRLDEIIKEIDPINQKLTLLENDFSYTLGEGARWLENTILKLLLAIALTVEFSGLILTYFVVRGITKGLKEIANASKSIAQKDFSVKAQVFSNDEIGALANSFNEMIAELSNSIQKRIQADQDLESKATFIQETEKRIVGIMNTLIKTTQLDFSEKIIVSDRGDELDAIAVGLNKMSEELELHLYKLKQSEEKLNDAQRLAKIGNWDWNIVDNTIVWSDELYRIFGMSREYFEATYENYLKHLHPDDREYVDGIVQQAYQDHRPFDFFHRLILPNGDERTLHGRGEVYLNNEGKIIRMIGTAQDVTELKTAEKKLNLYNVELEIKNRELESKTNFIQENEKRIVAIMDALIKTTRMDFSEKLEVSNVGDQLDAIAVGLNTMAEELEYHLHELKLSEEKLNDAQRLAKIGNWNMDLATNKVEWSNEMFNVYGYGEKRFEVNFEKALKRMLPEDIELTKARMEENIANALKAFDEKGALEFESPPATFTLVLPDGSRKVVRGIGNITLNKNGQVIKMAGTAQDITEQDKAEKKLNQFNVELLRKNKEIEQFAYAASHDLQEPLRSISNFSKLLAEKLETYPDKEVNEYMSLVSGGANRMSNLIFDLLEYSRIGKDMSKSATDCDKLVHEILIDLTAIIKESGAVIHVEKLPVIICHDLKSVFQNLILNAIKFKKLGHSPVVIISATDIGKEFLFTIEDNGIGIEKEYYDRIFIIFQRLHLRTAYAGTGIGLSLSKKIIELHGGKIWVESEFGNGSTFYFTIPKE</sequence>
<dbReference type="PROSITE" id="PS50885">
    <property type="entry name" value="HAMP"/>
    <property type="match status" value="1"/>
</dbReference>
<evidence type="ECO:0000256" key="6">
    <source>
        <dbReference type="ARBA" id="ARBA00022777"/>
    </source>
</evidence>
<dbReference type="NCBIfam" id="TIGR00229">
    <property type="entry name" value="sensory_box"/>
    <property type="match status" value="1"/>
</dbReference>